<evidence type="ECO:0000256" key="5">
    <source>
        <dbReference type="SAM" id="Phobius"/>
    </source>
</evidence>
<dbReference type="Pfam" id="PF05154">
    <property type="entry name" value="TM2"/>
    <property type="match status" value="1"/>
</dbReference>
<evidence type="ECO:0000313" key="7">
    <source>
        <dbReference type="EMBL" id="AIM62855.1"/>
    </source>
</evidence>
<dbReference type="KEGG" id="wct:WS74_0603"/>
<dbReference type="RefSeq" id="WP_241761922.1">
    <property type="nucleotide sequence ID" value="NZ_CP009223.1"/>
</dbReference>
<dbReference type="Proteomes" id="UP000029079">
    <property type="component" value="Chromosome"/>
</dbReference>
<accession>A0A075TZ07</accession>
<feature type="transmembrane region" description="Helical" evidence="5">
    <location>
        <begin position="57"/>
        <end position="80"/>
    </location>
</feature>
<keyword evidence="4 5" id="KW-0472">Membrane</keyword>
<evidence type="ECO:0000259" key="6">
    <source>
        <dbReference type="Pfam" id="PF05154"/>
    </source>
</evidence>
<evidence type="ECO:0000256" key="3">
    <source>
        <dbReference type="ARBA" id="ARBA00022989"/>
    </source>
</evidence>
<protein>
    <recommendedName>
        <fullName evidence="6">TM2 domain-containing protein</fullName>
    </recommendedName>
</protein>
<evidence type="ECO:0000313" key="8">
    <source>
        <dbReference type="Proteomes" id="UP000029079"/>
    </source>
</evidence>
<dbReference type="InterPro" id="IPR007829">
    <property type="entry name" value="TM2"/>
</dbReference>
<dbReference type="PATRIC" id="fig|759620.7.peg.583"/>
<proteinExistence type="predicted"/>
<evidence type="ECO:0000256" key="1">
    <source>
        <dbReference type="ARBA" id="ARBA00004141"/>
    </source>
</evidence>
<keyword evidence="3 5" id="KW-1133">Transmembrane helix</keyword>
<evidence type="ECO:0000256" key="2">
    <source>
        <dbReference type="ARBA" id="ARBA00022692"/>
    </source>
</evidence>
<reference evidence="8" key="2">
    <citation type="submission" date="2014-08" db="EMBL/GenBank/DDBJ databases">
        <title>Complete genome of Weissella ceti strain WS74 isolated from diseased rainbow trout in Brazil.</title>
        <authorList>
            <person name="Figueiredo H.C.P."/>
            <person name="Leal C.A.G."/>
            <person name="Pereira F.L."/>
            <person name="Soares S.C."/>
            <person name="Dorella F.A."/>
            <person name="Carvalho A.F."/>
            <person name="Azevedo V.A.C."/>
        </authorList>
    </citation>
    <scope>NUCLEOTIDE SEQUENCE [LARGE SCALE GENOMIC DNA]</scope>
    <source>
        <strain evidence="8">WS74</strain>
    </source>
</reference>
<keyword evidence="2 5" id="KW-0812">Transmembrane</keyword>
<dbReference type="InterPro" id="IPR050932">
    <property type="entry name" value="TM2D1-3-like"/>
</dbReference>
<dbReference type="STRING" id="759620.WS105_0600"/>
<keyword evidence="8" id="KW-1185">Reference proteome</keyword>
<dbReference type="EMBL" id="CP009223">
    <property type="protein sequence ID" value="AIM62855.1"/>
    <property type="molecule type" value="Genomic_DNA"/>
</dbReference>
<dbReference type="GO" id="GO:0016020">
    <property type="term" value="C:membrane"/>
    <property type="evidence" value="ECO:0007669"/>
    <property type="project" value="UniProtKB-SubCell"/>
</dbReference>
<feature type="transmembrane region" description="Helical" evidence="5">
    <location>
        <begin position="30"/>
        <end position="50"/>
    </location>
</feature>
<gene>
    <name evidence="7" type="ORF">WS74_0603</name>
</gene>
<dbReference type="KEGG" id="wci:WS105_0600"/>
<evidence type="ECO:0000256" key="4">
    <source>
        <dbReference type="ARBA" id="ARBA00023136"/>
    </source>
</evidence>
<organism evidence="7 8">
    <name type="scientific">Weissella ceti</name>
    <dbReference type="NCBI Taxonomy" id="759620"/>
    <lineage>
        <taxon>Bacteria</taxon>
        <taxon>Bacillati</taxon>
        <taxon>Bacillota</taxon>
        <taxon>Bacilli</taxon>
        <taxon>Lactobacillales</taxon>
        <taxon>Lactobacillaceae</taxon>
        <taxon>Weissella</taxon>
    </lineage>
</organism>
<dbReference type="KEGG" id="wce:WS08_0602"/>
<reference evidence="7 8" key="1">
    <citation type="journal article" date="2014" name="Genome Announc.">
        <title>Complete Genome Sequences of Fish Pathogenic Weissella ceti Strains WS74 and WS105.</title>
        <authorList>
            <person name="Figueiredo H.C."/>
            <person name="Leal C.A."/>
            <person name="Dorella F.A."/>
            <person name="Carvalho A.F."/>
            <person name="Soares S.C."/>
            <person name="Pereira F.L."/>
            <person name="Azevedo V.A."/>
        </authorList>
    </citation>
    <scope>NUCLEOTIDE SEQUENCE [LARGE SCALE GENOMIC DNA]</scope>
    <source>
        <strain evidence="7 8">WS74</strain>
    </source>
</reference>
<feature type="domain" description="TM2" evidence="6">
    <location>
        <begin position="26"/>
        <end position="83"/>
    </location>
</feature>
<name>A0A075TZ07_9LACO</name>
<dbReference type="PANTHER" id="PTHR21016:SF25">
    <property type="entry name" value="TM2 DOMAIN-CONTAINING PROTEIN DDB_G0277895-RELATED"/>
    <property type="match status" value="1"/>
</dbReference>
<dbReference type="PANTHER" id="PTHR21016">
    <property type="entry name" value="BETA-AMYLOID BINDING PROTEIN-RELATED"/>
    <property type="match status" value="1"/>
</dbReference>
<dbReference type="AlphaFoldDB" id="A0A075TZ07"/>
<sequence>MMNNAGLLNQLTNDERILVNSEVERNGKNIVVAYILAVFFGTLGIHRFYMGKTGSGLAMLLITVLTLGMGAIVTGVWMFVDLFLIPGWIQEDQNTLERAAAESILSDPNRYQKVG</sequence>
<comment type="subcellular location">
    <subcellularLocation>
        <location evidence="1">Membrane</location>
        <topology evidence="1">Multi-pass membrane protein</topology>
    </subcellularLocation>
</comment>